<dbReference type="GeneID" id="19235618"/>
<gene>
    <name evidence="2" type="ORF">EPUS_00557</name>
</gene>
<dbReference type="PANTHER" id="PTHR15002:SF0">
    <property type="entry name" value="RIBOSOMAL BIOGENESIS PROTEIN LAS1L"/>
    <property type="match status" value="1"/>
</dbReference>
<reference evidence="3" key="1">
    <citation type="journal article" date="2014" name="BMC Genomics">
        <title>Genome characteristics reveal the impact of lichenization on lichen-forming fungus Endocarpon pusillum Hedwig (Verrucariales, Ascomycota).</title>
        <authorList>
            <person name="Wang Y.-Y."/>
            <person name="Liu B."/>
            <person name="Zhang X.-Y."/>
            <person name="Zhou Q.-M."/>
            <person name="Zhang T."/>
            <person name="Li H."/>
            <person name="Yu Y.-F."/>
            <person name="Zhang X.-L."/>
            <person name="Hao X.-Y."/>
            <person name="Wang M."/>
            <person name="Wang L."/>
            <person name="Wei J.-C."/>
        </authorList>
    </citation>
    <scope>NUCLEOTIDE SEQUENCE [LARGE SCALE GENOMIC DNA]</scope>
    <source>
        <strain evidence="3">Z07020 / HMAS-L-300199</strain>
    </source>
</reference>
<accession>U1GHH4</accession>
<evidence type="ECO:0000256" key="1">
    <source>
        <dbReference type="SAM" id="MobiDB-lite"/>
    </source>
</evidence>
<evidence type="ECO:0000313" key="3">
    <source>
        <dbReference type="Proteomes" id="UP000019373"/>
    </source>
</evidence>
<dbReference type="GO" id="GO:0000460">
    <property type="term" value="P:maturation of 5.8S rRNA"/>
    <property type="evidence" value="ECO:0007669"/>
    <property type="project" value="TreeGrafter"/>
</dbReference>
<dbReference type="Pfam" id="PF04031">
    <property type="entry name" value="Las1"/>
    <property type="match status" value="1"/>
</dbReference>
<dbReference type="HOGENOM" id="CLU_823933_0_0_1"/>
<dbReference type="OrthoDB" id="515692at2759"/>
<evidence type="ECO:0000313" key="2">
    <source>
        <dbReference type="EMBL" id="ERF71568.1"/>
    </source>
</evidence>
<protein>
    <submittedName>
        <fullName evidence="2">Uncharacterized protein</fullName>
    </submittedName>
</protein>
<dbReference type="GO" id="GO:0090730">
    <property type="term" value="C:Las1 complex"/>
    <property type="evidence" value="ECO:0007669"/>
    <property type="project" value="InterPro"/>
</dbReference>
<feature type="compositionally biased region" description="Basic and acidic residues" evidence="1">
    <location>
        <begin position="240"/>
        <end position="249"/>
    </location>
</feature>
<dbReference type="AlphaFoldDB" id="U1GHH4"/>
<dbReference type="GO" id="GO:0030687">
    <property type="term" value="C:preribosome, large subunit precursor"/>
    <property type="evidence" value="ECO:0007669"/>
    <property type="project" value="TreeGrafter"/>
</dbReference>
<sequence>MPTTIPYSQLNPAPWKHPSELAMVRDWFYPEHISRNFFDLAASSHIDRRQDAINLVSLWRFHEPKLNHALISTANLTDAILHDQPSKRDNLSGIALRSIYAMAFCRFVNALVDRDVRKSTTTTIAKDNVAADADAGSGPHRGQSSMYAHALELGLPETFVELRHQAIHEEMPSLEVLRMRTGEALEWLWQRWWKFNVKGSAQPALSEWEERHKEWQSAAEEEGGQNQLGLCQRCRKRKHSDLSGNKEIETNAGPGAEHDYHSLQRPKQQNLDKEKGSHDSSSPEWQGWVMHFSKGSGGLSRLKEAPEYRQDKRDSLPASSKEALAKLEYDARSNSKT</sequence>
<feature type="region of interest" description="Disordered" evidence="1">
    <location>
        <begin position="239"/>
        <end position="337"/>
    </location>
</feature>
<dbReference type="PANTHER" id="PTHR15002">
    <property type="entry name" value="RIBOSOMAL BIOGENESIS PROTEIN LAS1L"/>
    <property type="match status" value="1"/>
</dbReference>
<feature type="compositionally biased region" description="Basic and acidic residues" evidence="1">
    <location>
        <begin position="323"/>
        <end position="337"/>
    </location>
</feature>
<name>U1GHH4_ENDPU</name>
<dbReference type="InterPro" id="IPR007174">
    <property type="entry name" value="Las1"/>
</dbReference>
<organism evidence="2 3">
    <name type="scientific">Endocarpon pusillum (strain Z07020 / HMAS-L-300199)</name>
    <name type="common">Lichen-forming fungus</name>
    <dbReference type="NCBI Taxonomy" id="1263415"/>
    <lineage>
        <taxon>Eukaryota</taxon>
        <taxon>Fungi</taxon>
        <taxon>Dikarya</taxon>
        <taxon>Ascomycota</taxon>
        <taxon>Pezizomycotina</taxon>
        <taxon>Eurotiomycetes</taxon>
        <taxon>Chaetothyriomycetidae</taxon>
        <taxon>Verrucariales</taxon>
        <taxon>Verrucariaceae</taxon>
        <taxon>Endocarpon</taxon>
    </lineage>
</organism>
<dbReference type="GO" id="GO:0000470">
    <property type="term" value="P:maturation of LSU-rRNA"/>
    <property type="evidence" value="ECO:0007669"/>
    <property type="project" value="TreeGrafter"/>
</dbReference>
<dbReference type="RefSeq" id="XP_007802777.1">
    <property type="nucleotide sequence ID" value="XM_007804586.1"/>
</dbReference>
<proteinExistence type="predicted"/>
<feature type="compositionally biased region" description="Basic and acidic residues" evidence="1">
    <location>
        <begin position="301"/>
        <end position="315"/>
    </location>
</feature>
<dbReference type="GO" id="GO:0004519">
    <property type="term" value="F:endonuclease activity"/>
    <property type="evidence" value="ECO:0007669"/>
    <property type="project" value="InterPro"/>
</dbReference>
<dbReference type="EMBL" id="KE721204">
    <property type="protein sequence ID" value="ERF71568.1"/>
    <property type="molecule type" value="Genomic_DNA"/>
</dbReference>
<dbReference type="Proteomes" id="UP000019373">
    <property type="component" value="Unassembled WGS sequence"/>
</dbReference>
<keyword evidence="3" id="KW-1185">Reference proteome</keyword>
<dbReference type="eggNOG" id="KOG2425">
    <property type="taxonomic scope" value="Eukaryota"/>
</dbReference>